<evidence type="ECO:0000256" key="1">
    <source>
        <dbReference type="SAM" id="MobiDB-lite"/>
    </source>
</evidence>
<dbReference type="Proteomes" id="UP000294933">
    <property type="component" value="Unassembled WGS sequence"/>
</dbReference>
<reference evidence="3 4" key="1">
    <citation type="submission" date="2018-06" db="EMBL/GenBank/DDBJ databases">
        <title>A transcriptomic atlas of mushroom development highlights an independent origin of complex multicellularity.</title>
        <authorList>
            <consortium name="DOE Joint Genome Institute"/>
            <person name="Krizsan K."/>
            <person name="Almasi E."/>
            <person name="Merenyi Z."/>
            <person name="Sahu N."/>
            <person name="Viragh M."/>
            <person name="Koszo T."/>
            <person name="Mondo S."/>
            <person name="Kiss B."/>
            <person name="Balint B."/>
            <person name="Kues U."/>
            <person name="Barry K."/>
            <person name="Hegedus J.C."/>
            <person name="Henrissat B."/>
            <person name="Johnson J."/>
            <person name="Lipzen A."/>
            <person name="Ohm R."/>
            <person name="Nagy I."/>
            <person name="Pangilinan J."/>
            <person name="Yan J."/>
            <person name="Xiong Y."/>
            <person name="Grigoriev I.V."/>
            <person name="Hibbett D.S."/>
            <person name="Nagy L.G."/>
        </authorList>
    </citation>
    <scope>NUCLEOTIDE SEQUENCE [LARGE SCALE GENOMIC DNA]</scope>
    <source>
        <strain evidence="3 4">SZMC22713</strain>
    </source>
</reference>
<gene>
    <name evidence="3" type="ORF">BD410DRAFT_740418</name>
</gene>
<proteinExistence type="predicted"/>
<feature type="transmembrane region" description="Helical" evidence="2">
    <location>
        <begin position="461"/>
        <end position="483"/>
    </location>
</feature>
<organism evidence="3 4">
    <name type="scientific">Rickenella mellea</name>
    <dbReference type="NCBI Taxonomy" id="50990"/>
    <lineage>
        <taxon>Eukaryota</taxon>
        <taxon>Fungi</taxon>
        <taxon>Dikarya</taxon>
        <taxon>Basidiomycota</taxon>
        <taxon>Agaricomycotina</taxon>
        <taxon>Agaricomycetes</taxon>
        <taxon>Hymenochaetales</taxon>
        <taxon>Rickenellaceae</taxon>
        <taxon>Rickenella</taxon>
    </lineage>
</organism>
<keyword evidence="2" id="KW-0472">Membrane</keyword>
<feature type="compositionally biased region" description="Polar residues" evidence="1">
    <location>
        <begin position="117"/>
        <end position="137"/>
    </location>
</feature>
<keyword evidence="2" id="KW-1133">Transmembrane helix</keyword>
<feature type="region of interest" description="Disordered" evidence="1">
    <location>
        <begin position="96"/>
        <end position="164"/>
    </location>
</feature>
<sequence>MYSHRLNTPPPTSQFRRPWSPEPFDYNPRDRFTQQYPQTPHNATPYPQDDWYQRGRRLEPSDVSVEALDLADYAMTLRRPIDTRSNLATPYPPFHAVDQYLQSPPPIRTLEGRDSLSPPSLTSAGASSQDHSQSSLPHTPIRRPFSLPAVHHHSPSPLPSYAHRDIADTPYSQRDYADDMPQWPGNLHDIEGQKSHLPNVFDPAANHSLHANYSPKVYPHSDSSHRDMLPWSGLETESGLGTTAQMKEERLRMLEHEFGPQSQDVQVQVVNKSVGGVDHKGNIITDGPKKRRIVRCTQGFLAVGTVIASLYSALLLKPIGTPPPRGKLPAYVLYIASVITVLLMLYLFVFRPCCCGGRQKKPLPHEGPAGMMVLPVQSLPGGRNEKKKGKKGKKGQSNDGSVQVNLIVDPTLFGNHGRDQDDNTTDIGDLASHSSNSRVPKRRSVWEGLAMEEQWKTARSFLKWITFYDVTSMILWGFVFVLVLLGSRCPSGKFEGWCDGYNVATALACFLCVTFGVSLYFDIKDLHFSRVSPRTRT</sequence>
<evidence type="ECO:0000313" key="4">
    <source>
        <dbReference type="Proteomes" id="UP000294933"/>
    </source>
</evidence>
<evidence type="ECO:0000256" key="2">
    <source>
        <dbReference type="SAM" id="Phobius"/>
    </source>
</evidence>
<feature type="transmembrane region" description="Helical" evidence="2">
    <location>
        <begin position="503"/>
        <end position="521"/>
    </location>
</feature>
<evidence type="ECO:0000313" key="3">
    <source>
        <dbReference type="EMBL" id="TDL27411.1"/>
    </source>
</evidence>
<feature type="region of interest" description="Disordered" evidence="1">
    <location>
        <begin position="1"/>
        <end position="52"/>
    </location>
</feature>
<feature type="transmembrane region" description="Helical" evidence="2">
    <location>
        <begin position="331"/>
        <end position="350"/>
    </location>
</feature>
<dbReference type="AlphaFoldDB" id="A0A4Y7QJK3"/>
<accession>A0A4Y7QJK3</accession>
<feature type="region of interest" description="Disordered" evidence="1">
    <location>
        <begin position="366"/>
        <end position="400"/>
    </location>
</feature>
<dbReference type="EMBL" id="ML170159">
    <property type="protein sequence ID" value="TDL27411.1"/>
    <property type="molecule type" value="Genomic_DNA"/>
</dbReference>
<feature type="compositionally biased region" description="Polar residues" evidence="1">
    <location>
        <begin position="33"/>
        <end position="42"/>
    </location>
</feature>
<protein>
    <submittedName>
        <fullName evidence="3">Uncharacterized protein</fullName>
    </submittedName>
</protein>
<keyword evidence="2" id="KW-0812">Transmembrane</keyword>
<dbReference type="VEuPathDB" id="FungiDB:BD410DRAFT_740418"/>
<name>A0A4Y7QJK3_9AGAM</name>
<feature type="compositionally biased region" description="Basic residues" evidence="1">
    <location>
        <begin position="385"/>
        <end position="394"/>
    </location>
</feature>
<dbReference type="OrthoDB" id="3253553at2759"/>
<keyword evidence="4" id="KW-1185">Reference proteome</keyword>
<feature type="transmembrane region" description="Helical" evidence="2">
    <location>
        <begin position="299"/>
        <end position="319"/>
    </location>
</feature>